<dbReference type="HOGENOM" id="CLU_026443_0_0_1"/>
<protein>
    <submittedName>
        <fullName evidence="4">Methylitaconate delta2-delta3-isomerase</fullName>
    </submittedName>
</protein>
<dbReference type="Gene3D" id="3.10.310.10">
    <property type="entry name" value="Diaminopimelate Epimerase, Chain A, domain 1"/>
    <property type="match status" value="2"/>
</dbReference>
<dbReference type="AlphaFoldDB" id="A0A0C2IT18"/>
<feature type="region of interest" description="Disordered" evidence="3">
    <location>
        <begin position="408"/>
        <end position="427"/>
    </location>
</feature>
<dbReference type="RefSeq" id="XP_040620191.1">
    <property type="nucleotide sequence ID" value="XM_040761115.1"/>
</dbReference>
<reference evidence="4 5" key="1">
    <citation type="journal article" date="2014" name="BMC Genomics">
        <title>Comparative genomics of the major fungal agents of human and animal Sporotrichosis: Sporothrix schenckii and Sporothrix brasiliensis.</title>
        <authorList>
            <person name="Teixeira M.M."/>
            <person name="de Almeida L.G."/>
            <person name="Kubitschek-Barreira P."/>
            <person name="Alves F.L."/>
            <person name="Kioshima E.S."/>
            <person name="Abadio A.K."/>
            <person name="Fernandes L."/>
            <person name="Derengowski L.S."/>
            <person name="Ferreira K.S."/>
            <person name="Souza R.C."/>
            <person name="Ruiz J.C."/>
            <person name="de Andrade N.C."/>
            <person name="Paes H.C."/>
            <person name="Nicola A.M."/>
            <person name="Albuquerque P."/>
            <person name="Gerber A.L."/>
            <person name="Martins V.P."/>
            <person name="Peconick L.D."/>
            <person name="Neto A.V."/>
            <person name="Chaucanez C.B."/>
            <person name="Silva P.A."/>
            <person name="Cunha O.L."/>
            <person name="de Oliveira F.F."/>
            <person name="dos Santos T.C."/>
            <person name="Barros A.L."/>
            <person name="Soares M.A."/>
            <person name="de Oliveira L.M."/>
            <person name="Marini M.M."/>
            <person name="Villalobos-Duno H."/>
            <person name="Cunha M.M."/>
            <person name="de Hoog S."/>
            <person name="da Silveira J.F."/>
            <person name="Henrissat B."/>
            <person name="Nino-Vega G.A."/>
            <person name="Cisalpino P.S."/>
            <person name="Mora-Montes H.M."/>
            <person name="Almeida S.R."/>
            <person name="Stajich J.E."/>
            <person name="Lopes-Bezerra L.M."/>
            <person name="Vasconcelos A.T."/>
            <person name="Felipe M.S."/>
        </authorList>
    </citation>
    <scope>NUCLEOTIDE SEQUENCE [LARGE SCALE GENOMIC DNA]</scope>
    <source>
        <strain evidence="4 5">5110</strain>
    </source>
</reference>
<keyword evidence="5" id="KW-1185">Reference proteome</keyword>
<keyword evidence="2 4" id="KW-0413">Isomerase</keyword>
<dbReference type="GO" id="GO:0016853">
    <property type="term" value="F:isomerase activity"/>
    <property type="evidence" value="ECO:0007669"/>
    <property type="project" value="UniProtKB-KW"/>
</dbReference>
<sequence length="461" mass="48213">MADRIAQRLLARLRPPGRQAASARRSHARLSSSSSRLPPHERSFPAYFVRGGTSNGLVIREDVLPAFDDARGSRRGNAAAVADAMRARAAAWTPVLVPAMGSPDPQHGRQLDGMGSGVSSTSKICVIAPPANDAERADRDVNFTFVQVGIRDGRLDLAGNCGNMISAVGPLAFDLGYCDTTTTADDDGSKEGVVRIFNTNTSKLIRSRFRVAGDPPRFCPDGDYAMDGVPGTHSRITMSFIRPAGAKTGAQNGLPTGQAVDMLSRRPGAEPSIPASLVDVSNPGVFVLGSSLGLAEATTEDGNQQVALNEVAAAIETDADLKATVDHLRREGASRMGMDPDTESVPKIVILFPPSTAAGETATDIRCVALSMGQVHKAVPLTLALCLGAAARIPGTLAQQLVAQAQQNPTSASEGGSGTIVIGHPSGRVEVGTTLDETDGTVLSAELHRTARVMMEGKVFY</sequence>
<evidence type="ECO:0000313" key="5">
    <source>
        <dbReference type="Proteomes" id="UP000031575"/>
    </source>
</evidence>
<evidence type="ECO:0000313" key="4">
    <source>
        <dbReference type="EMBL" id="KIH92181.1"/>
    </source>
</evidence>
<evidence type="ECO:0000256" key="3">
    <source>
        <dbReference type="SAM" id="MobiDB-lite"/>
    </source>
</evidence>
<evidence type="ECO:0000256" key="2">
    <source>
        <dbReference type="ARBA" id="ARBA00023235"/>
    </source>
</evidence>
<gene>
    <name evidence="4" type="ORF">SPBR_02812</name>
</gene>
<dbReference type="OrthoDB" id="10267539at2759"/>
<dbReference type="PANTHER" id="PTHR43709:SF2">
    <property type="entry name" value="DUF453 DOMAIN PROTEIN (AFU_ORTHOLOGUE AFUA_6G00360)"/>
    <property type="match status" value="1"/>
</dbReference>
<name>A0A0C2IT18_9PEZI</name>
<dbReference type="SUPFAM" id="SSF54506">
    <property type="entry name" value="Diaminopimelate epimerase-like"/>
    <property type="match status" value="2"/>
</dbReference>
<dbReference type="EMBL" id="AWTV01000006">
    <property type="protein sequence ID" value="KIH92181.1"/>
    <property type="molecule type" value="Genomic_DNA"/>
</dbReference>
<dbReference type="VEuPathDB" id="FungiDB:SPBR_02812"/>
<evidence type="ECO:0000256" key="1">
    <source>
        <dbReference type="ARBA" id="ARBA00007673"/>
    </source>
</evidence>
<comment type="similarity">
    <text evidence="1">Belongs to the PrpF family.</text>
</comment>
<organism evidence="4 5">
    <name type="scientific">Sporothrix brasiliensis 5110</name>
    <dbReference type="NCBI Taxonomy" id="1398154"/>
    <lineage>
        <taxon>Eukaryota</taxon>
        <taxon>Fungi</taxon>
        <taxon>Dikarya</taxon>
        <taxon>Ascomycota</taxon>
        <taxon>Pezizomycotina</taxon>
        <taxon>Sordariomycetes</taxon>
        <taxon>Sordariomycetidae</taxon>
        <taxon>Ophiostomatales</taxon>
        <taxon>Ophiostomataceae</taxon>
        <taxon>Sporothrix</taxon>
    </lineage>
</organism>
<dbReference type="GeneID" id="63676036"/>
<dbReference type="Proteomes" id="UP000031575">
    <property type="component" value="Unassembled WGS sequence"/>
</dbReference>
<dbReference type="InterPro" id="IPR007400">
    <property type="entry name" value="PrpF-like"/>
</dbReference>
<proteinExistence type="inferred from homology"/>
<feature type="region of interest" description="Disordered" evidence="3">
    <location>
        <begin position="13"/>
        <end position="42"/>
    </location>
</feature>
<dbReference type="Pfam" id="PF04303">
    <property type="entry name" value="PrpF"/>
    <property type="match status" value="1"/>
</dbReference>
<accession>A0A0C2IT18</accession>
<comment type="caution">
    <text evidence="4">The sequence shown here is derived from an EMBL/GenBank/DDBJ whole genome shotgun (WGS) entry which is preliminary data.</text>
</comment>
<dbReference type="PANTHER" id="PTHR43709">
    <property type="entry name" value="ACONITATE ISOMERASE-RELATED"/>
    <property type="match status" value="1"/>
</dbReference>